<evidence type="ECO:0000259" key="1">
    <source>
        <dbReference type="Pfam" id="PF14214"/>
    </source>
</evidence>
<keyword evidence="2" id="KW-0347">Helicase</keyword>
<sequence length="194" mass="22229">MMQNYQDAMALCRAYGNPDLFITFTSNPGWPEITEMLAYISGQRAHDRPEVGARVFKLKPTELLDDLTKSHVFGATPAGPDRATIVIQENVQQGHGMANQKVTVVDEIKNYLNFRYQAPCEAVWRIFSFDIHHSYPSVMKLNFHLQNQQPVTLHDTNCLPALLQKEGIDVTMFTDWFDLDEQHPPARTLTYARF</sequence>
<comment type="caution">
    <text evidence="2">The sequence shown here is derived from an EMBL/GenBank/DDBJ whole genome shotgun (WGS) entry which is preliminary data.</text>
</comment>
<dbReference type="GO" id="GO:0004386">
    <property type="term" value="F:helicase activity"/>
    <property type="evidence" value="ECO:0007669"/>
    <property type="project" value="UniProtKB-KW"/>
</dbReference>
<gene>
    <name evidence="2" type="ORF">Tci_029147</name>
</gene>
<evidence type="ECO:0000313" key="2">
    <source>
        <dbReference type="EMBL" id="GEU57169.1"/>
    </source>
</evidence>
<keyword evidence="2" id="KW-0067">ATP-binding</keyword>
<dbReference type="EMBL" id="BKCJ010003786">
    <property type="protein sequence ID" value="GEU57169.1"/>
    <property type="molecule type" value="Genomic_DNA"/>
</dbReference>
<dbReference type="InterPro" id="IPR025476">
    <property type="entry name" value="Helitron_helicase-like"/>
</dbReference>
<proteinExistence type="predicted"/>
<dbReference type="Pfam" id="PF14214">
    <property type="entry name" value="Helitron_like_N"/>
    <property type="match status" value="1"/>
</dbReference>
<accession>A0A6L2L7Q2</accession>
<name>A0A6L2L7Q2_TANCI</name>
<feature type="domain" description="Helitron helicase-like" evidence="1">
    <location>
        <begin position="1"/>
        <end position="76"/>
    </location>
</feature>
<protein>
    <submittedName>
        <fullName evidence="2">Putative helicase</fullName>
    </submittedName>
</protein>
<keyword evidence="2" id="KW-0547">Nucleotide-binding</keyword>
<keyword evidence="2" id="KW-0378">Hydrolase</keyword>
<reference evidence="2" key="1">
    <citation type="journal article" date="2019" name="Sci. Rep.">
        <title>Draft genome of Tanacetum cinerariifolium, the natural source of mosquito coil.</title>
        <authorList>
            <person name="Yamashiro T."/>
            <person name="Shiraishi A."/>
            <person name="Satake H."/>
            <person name="Nakayama K."/>
        </authorList>
    </citation>
    <scope>NUCLEOTIDE SEQUENCE</scope>
</reference>
<dbReference type="AlphaFoldDB" id="A0A6L2L7Q2"/>
<organism evidence="2">
    <name type="scientific">Tanacetum cinerariifolium</name>
    <name type="common">Dalmatian daisy</name>
    <name type="synonym">Chrysanthemum cinerariifolium</name>
    <dbReference type="NCBI Taxonomy" id="118510"/>
    <lineage>
        <taxon>Eukaryota</taxon>
        <taxon>Viridiplantae</taxon>
        <taxon>Streptophyta</taxon>
        <taxon>Embryophyta</taxon>
        <taxon>Tracheophyta</taxon>
        <taxon>Spermatophyta</taxon>
        <taxon>Magnoliopsida</taxon>
        <taxon>eudicotyledons</taxon>
        <taxon>Gunneridae</taxon>
        <taxon>Pentapetalae</taxon>
        <taxon>asterids</taxon>
        <taxon>campanulids</taxon>
        <taxon>Asterales</taxon>
        <taxon>Asteraceae</taxon>
        <taxon>Asteroideae</taxon>
        <taxon>Anthemideae</taxon>
        <taxon>Anthemidinae</taxon>
        <taxon>Tanacetum</taxon>
    </lineage>
</organism>